<keyword evidence="3" id="KW-0687">Ribonucleoprotein</keyword>
<dbReference type="Proteomes" id="UP000007875">
    <property type="component" value="Unassembled WGS sequence"/>
</dbReference>
<dbReference type="InterPro" id="IPR023674">
    <property type="entry name" value="Ribosomal_uL1-like"/>
</dbReference>
<dbReference type="GeneTree" id="ENSGT00940000172837"/>
<dbReference type="AlphaFoldDB" id="H2Z976"/>
<reference evidence="4" key="3">
    <citation type="submission" date="2025-09" db="UniProtKB">
        <authorList>
            <consortium name="Ensembl"/>
        </authorList>
    </citation>
    <scope>IDENTIFICATION</scope>
</reference>
<dbReference type="HOGENOM" id="CLU_1102474_0_0_1"/>
<dbReference type="Ensembl" id="ENSCSAVT00000014305.1">
    <property type="protein sequence ID" value="ENSCSAVP00000014141.1"/>
    <property type="gene ID" value="ENSCSAVG00000008296.1"/>
</dbReference>
<dbReference type="SUPFAM" id="SSF56808">
    <property type="entry name" value="Ribosomal protein L1"/>
    <property type="match status" value="1"/>
</dbReference>
<dbReference type="GO" id="GO:0005840">
    <property type="term" value="C:ribosome"/>
    <property type="evidence" value="ECO:0007669"/>
    <property type="project" value="UniProtKB-KW"/>
</dbReference>
<dbReference type="PANTHER" id="PTHR36427:SF3">
    <property type="entry name" value="LARGE RIBOSOMAL SUBUNIT PROTEIN UL1M"/>
    <property type="match status" value="1"/>
</dbReference>
<dbReference type="FunCoup" id="H2Z976">
    <property type="interactions" value="288"/>
</dbReference>
<reference evidence="5" key="1">
    <citation type="submission" date="2003-08" db="EMBL/GenBank/DDBJ databases">
        <authorList>
            <person name="Birren B."/>
            <person name="Nusbaum C."/>
            <person name="Abebe A."/>
            <person name="Abouelleil A."/>
            <person name="Adekoya E."/>
            <person name="Ait-zahra M."/>
            <person name="Allen N."/>
            <person name="Allen T."/>
            <person name="An P."/>
            <person name="Anderson M."/>
            <person name="Anderson S."/>
            <person name="Arachchi H."/>
            <person name="Armbruster J."/>
            <person name="Bachantsang P."/>
            <person name="Baldwin J."/>
            <person name="Barry A."/>
            <person name="Bayul T."/>
            <person name="Blitshsteyn B."/>
            <person name="Bloom T."/>
            <person name="Blye J."/>
            <person name="Boguslavskiy L."/>
            <person name="Borowsky M."/>
            <person name="Boukhgalter B."/>
            <person name="Brunache A."/>
            <person name="Butler J."/>
            <person name="Calixte N."/>
            <person name="Calvo S."/>
            <person name="Camarata J."/>
            <person name="Campo K."/>
            <person name="Chang J."/>
            <person name="Cheshatsang Y."/>
            <person name="Citroen M."/>
            <person name="Collymore A."/>
            <person name="Considine T."/>
            <person name="Cook A."/>
            <person name="Cooke P."/>
            <person name="Corum B."/>
            <person name="Cuomo C."/>
            <person name="David R."/>
            <person name="Dawoe T."/>
            <person name="Degray S."/>
            <person name="Dodge S."/>
            <person name="Dooley K."/>
            <person name="Dorje P."/>
            <person name="Dorjee K."/>
            <person name="Dorris L."/>
            <person name="Duffey N."/>
            <person name="Dupes A."/>
            <person name="Elkins T."/>
            <person name="Engels R."/>
            <person name="Erickson J."/>
            <person name="Farina A."/>
            <person name="Faro S."/>
            <person name="Ferreira P."/>
            <person name="Fischer H."/>
            <person name="Fitzgerald M."/>
            <person name="Foley K."/>
            <person name="Gage D."/>
            <person name="Galagan J."/>
            <person name="Gearin G."/>
            <person name="Gnerre S."/>
            <person name="Gnirke A."/>
            <person name="Goyette A."/>
            <person name="Graham J."/>
            <person name="Grandbois E."/>
            <person name="Gyaltsen K."/>
            <person name="Hafez N."/>
            <person name="Hagopian D."/>
            <person name="Hagos B."/>
            <person name="Hall J."/>
            <person name="Hatcher B."/>
            <person name="Heller A."/>
            <person name="Higgins H."/>
            <person name="Honan T."/>
            <person name="Horn A."/>
            <person name="Houde N."/>
            <person name="Hughes L."/>
            <person name="Hulme W."/>
            <person name="Husby E."/>
            <person name="Iliev I."/>
            <person name="Jaffe D."/>
            <person name="Jones C."/>
            <person name="Kamal M."/>
            <person name="Kamat A."/>
            <person name="Kamvysselis M."/>
            <person name="Karlsson E."/>
            <person name="Kells C."/>
            <person name="Kieu A."/>
            <person name="Kisner P."/>
            <person name="Kodira C."/>
            <person name="Kulbokas E."/>
            <person name="Labutti K."/>
            <person name="Lama D."/>
            <person name="Landers T."/>
            <person name="Leger J."/>
            <person name="Levine S."/>
            <person name="Lewis D."/>
            <person name="Lewis T."/>
            <person name="Lindblad-toh K."/>
            <person name="Liu X."/>
            <person name="Lokyitsang T."/>
            <person name="Lokyitsang Y."/>
            <person name="Lucien O."/>
            <person name="Lui A."/>
            <person name="Ma L.J."/>
            <person name="Mabbitt R."/>
            <person name="Macdonald J."/>
            <person name="Maclean C."/>
            <person name="Major J."/>
            <person name="Manning J."/>
            <person name="Marabella R."/>
            <person name="Maru K."/>
            <person name="Matthews C."/>
            <person name="Mauceli E."/>
            <person name="Mccarthy M."/>
            <person name="Mcdonough S."/>
            <person name="Mcghee T."/>
            <person name="Meldrim J."/>
            <person name="Meneus L."/>
            <person name="Mesirov J."/>
            <person name="Mihalev A."/>
            <person name="Mihova T."/>
            <person name="Mikkelsen T."/>
            <person name="Mlenga V."/>
            <person name="Moru K."/>
            <person name="Mozes J."/>
            <person name="Mulrain L."/>
            <person name="Munson G."/>
            <person name="Naylor J."/>
            <person name="Newes C."/>
            <person name="Nguyen C."/>
            <person name="Nguyen N."/>
            <person name="Nguyen T."/>
            <person name="Nicol R."/>
            <person name="Nielsen C."/>
            <person name="Nizzari M."/>
            <person name="Norbu C."/>
            <person name="Norbu N."/>
            <person name="O'donnell P."/>
            <person name="Okoawo O."/>
            <person name="O'leary S."/>
            <person name="Omotosho B."/>
            <person name="O'neill K."/>
            <person name="Osman S."/>
            <person name="Parker S."/>
            <person name="Perrin D."/>
            <person name="Phunkhang P."/>
            <person name="Piqani B."/>
            <person name="Purcell S."/>
            <person name="Rachupka T."/>
            <person name="Ramasamy U."/>
            <person name="Rameau R."/>
            <person name="Ray V."/>
            <person name="Raymond C."/>
            <person name="Retta R."/>
            <person name="Richardson S."/>
            <person name="Rise C."/>
            <person name="Rodriguez J."/>
            <person name="Rogers J."/>
            <person name="Rogov P."/>
            <person name="Rutman M."/>
            <person name="Schupbach R."/>
            <person name="Seaman C."/>
            <person name="Settipalli S."/>
            <person name="Sharpe T."/>
            <person name="Sheridan J."/>
            <person name="Sherpa N."/>
            <person name="Shi J."/>
            <person name="Smirnov S."/>
            <person name="Smith C."/>
            <person name="Sougnez C."/>
            <person name="Spencer B."/>
            <person name="Stalker J."/>
            <person name="Stange-thomann N."/>
            <person name="Stavropoulos S."/>
            <person name="Stetson K."/>
            <person name="Stone C."/>
            <person name="Stone S."/>
            <person name="Stubbs M."/>
            <person name="Talamas J."/>
            <person name="Tchuinga P."/>
            <person name="Tenzing P."/>
            <person name="Tesfaye S."/>
            <person name="Theodore J."/>
            <person name="Thoulutsang Y."/>
            <person name="Topham K."/>
            <person name="Towey S."/>
            <person name="Tsamla T."/>
            <person name="Tsomo N."/>
            <person name="Vallee D."/>
            <person name="Vassiliev H."/>
            <person name="Venkataraman V."/>
            <person name="Vinson J."/>
            <person name="Vo A."/>
            <person name="Wade C."/>
            <person name="Wang S."/>
            <person name="Wangchuk T."/>
            <person name="Wangdi T."/>
            <person name="Whittaker C."/>
            <person name="Wilkinson J."/>
            <person name="Wu Y."/>
            <person name="Wyman D."/>
            <person name="Yadav S."/>
            <person name="Yang S."/>
            <person name="Yang X."/>
            <person name="Yeager S."/>
            <person name="Yee E."/>
            <person name="Young G."/>
            <person name="Zainoun J."/>
            <person name="Zembeck L."/>
            <person name="Zimmer A."/>
            <person name="Zody M."/>
            <person name="Lander E."/>
        </authorList>
    </citation>
    <scope>NUCLEOTIDE SEQUENCE [LARGE SCALE GENOMIC DNA]</scope>
</reference>
<evidence type="ECO:0000256" key="1">
    <source>
        <dbReference type="ARBA" id="ARBA00010531"/>
    </source>
</evidence>
<name>H2Z976_CIOSA</name>
<evidence type="ECO:0000313" key="5">
    <source>
        <dbReference type="Proteomes" id="UP000007875"/>
    </source>
</evidence>
<protein>
    <submittedName>
        <fullName evidence="4">Uncharacterized protein</fullName>
    </submittedName>
</protein>
<dbReference type="PANTHER" id="PTHR36427">
    <property type="entry name" value="54S RIBOSOMAL PROTEIN L1, MITOCHONDRIAL"/>
    <property type="match status" value="1"/>
</dbReference>
<keyword evidence="2" id="KW-0689">Ribosomal protein</keyword>
<dbReference type="eggNOG" id="KOG1569">
    <property type="taxonomic scope" value="Eukaryota"/>
</dbReference>
<reference evidence="4" key="2">
    <citation type="submission" date="2025-08" db="UniProtKB">
        <authorList>
            <consortium name="Ensembl"/>
        </authorList>
    </citation>
    <scope>IDENTIFICATION</scope>
</reference>
<organism evidence="4 5">
    <name type="scientific">Ciona savignyi</name>
    <name type="common">Pacific transparent sea squirt</name>
    <dbReference type="NCBI Taxonomy" id="51511"/>
    <lineage>
        <taxon>Eukaryota</taxon>
        <taxon>Metazoa</taxon>
        <taxon>Chordata</taxon>
        <taxon>Tunicata</taxon>
        <taxon>Ascidiacea</taxon>
        <taxon>Phlebobranchia</taxon>
        <taxon>Cionidae</taxon>
        <taxon>Ciona</taxon>
    </lineage>
</organism>
<dbReference type="InParanoid" id="H2Z976"/>
<evidence type="ECO:0000256" key="2">
    <source>
        <dbReference type="ARBA" id="ARBA00022980"/>
    </source>
</evidence>
<proteinExistence type="inferred from homology"/>
<dbReference type="STRING" id="51511.ENSCSAVP00000014141"/>
<accession>H2Z976</accession>
<evidence type="ECO:0000313" key="4">
    <source>
        <dbReference type="Ensembl" id="ENSCSAVP00000014141.1"/>
    </source>
</evidence>
<sequence>MRVKCTTVLEITKSVGSVTSSFLSRIAGYKCIPGYIGQSSHFHTSKWCHRWNTPSAEMRIAKITRDQGLPHRNDISLNKPLFFRKGRNLEAWKERLKPKKLIYEKETTVNETPQDDVYLRHLYKPQVLSIQDSVKTLKEYTELDYTDQESIVTLKLGLIENYVGKGGRKRIVTFFDTTELPNPGGIPNKVCLFTDMEESAELAIDNGAVDAGGAELIHKVMCDQVVCDAYLSTVTFHDKVRVASQVELYERN</sequence>
<dbReference type="GO" id="GO:1990904">
    <property type="term" value="C:ribonucleoprotein complex"/>
    <property type="evidence" value="ECO:0007669"/>
    <property type="project" value="UniProtKB-KW"/>
</dbReference>
<evidence type="ECO:0000256" key="3">
    <source>
        <dbReference type="ARBA" id="ARBA00023274"/>
    </source>
</evidence>
<keyword evidence="5" id="KW-1185">Reference proteome</keyword>
<comment type="similarity">
    <text evidence="1">Belongs to the universal ribosomal protein uL1 family.</text>
</comment>